<gene>
    <name evidence="13" type="ORF">GCM10017579_04170</name>
</gene>
<feature type="region of interest" description="Disordered" evidence="9">
    <location>
        <begin position="96"/>
        <end position="149"/>
    </location>
</feature>
<dbReference type="SUPFAM" id="SSF49879">
    <property type="entry name" value="SMAD/FHA domain"/>
    <property type="match status" value="2"/>
</dbReference>
<reference evidence="13" key="1">
    <citation type="journal article" date="2014" name="Int. J. Syst. Evol. Microbiol.">
        <title>Complete genome of a new Firmicutes species belonging to the dominant human colonic microbiota ('Ruminococcus bicirculans') reveals two chromosomes and a selective capacity to utilize plant glucans.</title>
        <authorList>
            <consortium name="NISC Comparative Sequencing Program"/>
            <person name="Wegmann U."/>
            <person name="Louis P."/>
            <person name="Goesmann A."/>
            <person name="Henrissat B."/>
            <person name="Duncan S.H."/>
            <person name="Flint H.J."/>
        </authorList>
    </citation>
    <scope>NUCLEOTIDE SEQUENCE</scope>
    <source>
        <strain evidence="13">VKM Ac-1246</strain>
    </source>
</reference>
<dbReference type="SMART" id="SM00240">
    <property type="entry name" value="FHA"/>
    <property type="match status" value="2"/>
</dbReference>
<keyword evidence="6 13" id="KW-0067">ATP-binding</keyword>
<keyword evidence="14" id="KW-1185">Reference proteome</keyword>
<dbReference type="InterPro" id="IPR017871">
    <property type="entry name" value="ABC_transporter-like_CS"/>
</dbReference>
<keyword evidence="2" id="KW-0813">Transport</keyword>
<evidence type="ECO:0000259" key="11">
    <source>
        <dbReference type="PROSITE" id="PS50006"/>
    </source>
</evidence>
<dbReference type="PROSITE" id="PS00211">
    <property type="entry name" value="ABC_TRANSPORTER_1"/>
    <property type="match status" value="1"/>
</dbReference>
<keyword evidence="3" id="KW-0597">Phosphoprotein</keyword>
<accession>A0ABQ5SRG7</accession>
<keyword evidence="5" id="KW-0547">Nucleotide-binding</keyword>
<dbReference type="InterPro" id="IPR027417">
    <property type="entry name" value="P-loop_NTPase"/>
</dbReference>
<sequence>MAAELVVRVNGQERRLADGTNHTIGRDPDAGLSLQDSLVSWRHGEMAYASDGWVLTDVGSTNGTFVDGARIRTGESVAIVPGSVVWFGGAEDAPDPGVRVDVLSAPAGPPPPPPADGPPGPPPPPPPATGSTDSAGSAGSTGSNDLATMMAGDGDVLAASAAARQAHQGSVPIPPRPLVPGQTIRIGRAADNDLVIADDLLVSRHHVEIVTNPDSSVIARDLGAGNGTFINGARMPKGYTAPLQPGSIVGVGHTTFRLHQGMLVAHQDTGEVDFLARHLSVVVGKGDKRKQILRDVSFRAPQKSLVGVIGPSGSGKSTLLKALTGYQPATEGVVEYDDRNLYAEFDELRQRIGLVPQDDILHRDLTITEGLQYAAKLRFPAEVSAAEQQQRISEVLRELKLDVHADKKITSLSGGQRKRVSVAVELLTKPSLILLDEPTSGLDPGMDRDVMRLLRGLADDGRTVLVVTHSVAQLHLCDRVLVMAPGGAMGYYGPPEGALPFFGRDEWADVFADFENHRDADWGGKWHQSSEYQRYVADVDAVPPAHADVATAAKRQKGQSWLQQVATLVRRYLSVITADRGLVLQMVGLPVVLGLVSLIIQPGEDLLPLKPDELGNIVPNTTATVIAMILAIGACLTGCANSMRELIKERSIYERERAVGLSRSAYIASKVLVLGAITSVQCLVMTLIACSVRELPDKGLVLGPLTILELAVPVIFLGVTSMIVGLLISAAVKTSEQTMSMLVVYAIFQIVFGGTLFSLLGSPANWFSWFMPARWGLGGIGTTLTMNLMFRDRNDPDRIDPIWYHMTSHWFLALGIMAAMSIVLLVAVSLSLRKHEPEVMR</sequence>
<comment type="subcellular location">
    <subcellularLocation>
        <location evidence="1">Membrane</location>
        <topology evidence="1">Multi-pass membrane protein</topology>
    </subcellularLocation>
</comment>
<dbReference type="SMART" id="SM00382">
    <property type="entry name" value="AAA"/>
    <property type="match status" value="1"/>
</dbReference>
<dbReference type="InterPro" id="IPR000253">
    <property type="entry name" value="FHA_dom"/>
</dbReference>
<dbReference type="Pfam" id="PF00498">
    <property type="entry name" value="FHA"/>
    <property type="match status" value="2"/>
</dbReference>
<feature type="transmembrane region" description="Helical" evidence="10">
    <location>
        <begin position="742"/>
        <end position="760"/>
    </location>
</feature>
<evidence type="ECO:0000256" key="3">
    <source>
        <dbReference type="ARBA" id="ARBA00022553"/>
    </source>
</evidence>
<feature type="transmembrane region" description="Helical" evidence="10">
    <location>
        <begin position="581"/>
        <end position="601"/>
    </location>
</feature>
<comment type="caution">
    <text evidence="13">The sequence shown here is derived from an EMBL/GenBank/DDBJ whole genome shotgun (WGS) entry which is preliminary data.</text>
</comment>
<evidence type="ECO:0000313" key="13">
    <source>
        <dbReference type="EMBL" id="GLJ66381.1"/>
    </source>
</evidence>
<feature type="compositionally biased region" description="Pro residues" evidence="9">
    <location>
        <begin position="107"/>
        <end position="128"/>
    </location>
</feature>
<evidence type="ECO:0000256" key="5">
    <source>
        <dbReference type="ARBA" id="ARBA00022741"/>
    </source>
</evidence>
<name>A0ABQ5SRG7_9ACTN</name>
<dbReference type="InterPro" id="IPR050352">
    <property type="entry name" value="ABCG_transporters"/>
</dbReference>
<dbReference type="Gene3D" id="2.60.200.20">
    <property type="match status" value="2"/>
</dbReference>
<feature type="transmembrane region" description="Helical" evidence="10">
    <location>
        <begin position="766"/>
        <end position="790"/>
    </location>
</feature>
<dbReference type="InterPro" id="IPR003593">
    <property type="entry name" value="AAA+_ATPase"/>
</dbReference>
<feature type="domain" description="ABC transporter" evidence="12">
    <location>
        <begin position="276"/>
        <end position="511"/>
    </location>
</feature>
<dbReference type="Proteomes" id="UP001142292">
    <property type="component" value="Unassembled WGS sequence"/>
</dbReference>
<dbReference type="InterPro" id="IPR003439">
    <property type="entry name" value="ABC_transporter-like_ATP-bd"/>
</dbReference>
<evidence type="ECO:0000256" key="7">
    <source>
        <dbReference type="ARBA" id="ARBA00022989"/>
    </source>
</evidence>
<feature type="domain" description="FHA" evidence="11">
    <location>
        <begin position="184"/>
        <end position="235"/>
    </location>
</feature>
<dbReference type="SUPFAM" id="SSF52540">
    <property type="entry name" value="P-loop containing nucleoside triphosphate hydrolases"/>
    <property type="match status" value="1"/>
</dbReference>
<dbReference type="RefSeq" id="WP_189119182.1">
    <property type="nucleotide sequence ID" value="NZ_BMRK01000011.1"/>
</dbReference>
<feature type="transmembrane region" description="Helical" evidence="10">
    <location>
        <begin position="621"/>
        <end position="643"/>
    </location>
</feature>
<evidence type="ECO:0000256" key="4">
    <source>
        <dbReference type="ARBA" id="ARBA00022692"/>
    </source>
</evidence>
<feature type="transmembrane region" description="Helical" evidence="10">
    <location>
        <begin position="810"/>
        <end position="832"/>
    </location>
</feature>
<proteinExistence type="predicted"/>
<dbReference type="InterPro" id="IPR013525">
    <property type="entry name" value="ABC2_TM"/>
</dbReference>
<feature type="domain" description="FHA" evidence="11">
    <location>
        <begin position="22"/>
        <end position="71"/>
    </location>
</feature>
<keyword evidence="7 10" id="KW-1133">Transmembrane helix</keyword>
<evidence type="ECO:0000313" key="14">
    <source>
        <dbReference type="Proteomes" id="UP001142292"/>
    </source>
</evidence>
<feature type="transmembrane region" description="Helical" evidence="10">
    <location>
        <begin position="710"/>
        <end position="730"/>
    </location>
</feature>
<dbReference type="Gene3D" id="3.40.50.300">
    <property type="entry name" value="P-loop containing nucleotide triphosphate hydrolases"/>
    <property type="match status" value="1"/>
</dbReference>
<feature type="transmembrane region" description="Helical" evidence="10">
    <location>
        <begin position="664"/>
        <end position="690"/>
    </location>
</feature>
<dbReference type="InterPro" id="IPR008984">
    <property type="entry name" value="SMAD_FHA_dom_sf"/>
</dbReference>
<organism evidence="13 14">
    <name type="scientific">Nocardioides luteus</name>
    <dbReference type="NCBI Taxonomy" id="1844"/>
    <lineage>
        <taxon>Bacteria</taxon>
        <taxon>Bacillati</taxon>
        <taxon>Actinomycetota</taxon>
        <taxon>Actinomycetes</taxon>
        <taxon>Propionibacteriales</taxon>
        <taxon>Nocardioidaceae</taxon>
        <taxon>Nocardioides</taxon>
    </lineage>
</organism>
<dbReference type="Pfam" id="PF00005">
    <property type="entry name" value="ABC_tran"/>
    <property type="match status" value="1"/>
</dbReference>
<dbReference type="Pfam" id="PF12698">
    <property type="entry name" value="ABC2_membrane_3"/>
    <property type="match status" value="1"/>
</dbReference>
<evidence type="ECO:0000256" key="2">
    <source>
        <dbReference type="ARBA" id="ARBA00022448"/>
    </source>
</evidence>
<feature type="compositionally biased region" description="Low complexity" evidence="9">
    <location>
        <begin position="129"/>
        <end position="143"/>
    </location>
</feature>
<dbReference type="PROSITE" id="PS50893">
    <property type="entry name" value="ABC_TRANSPORTER_2"/>
    <property type="match status" value="1"/>
</dbReference>
<evidence type="ECO:0000256" key="9">
    <source>
        <dbReference type="SAM" id="MobiDB-lite"/>
    </source>
</evidence>
<evidence type="ECO:0000259" key="12">
    <source>
        <dbReference type="PROSITE" id="PS50893"/>
    </source>
</evidence>
<reference evidence="13" key="2">
    <citation type="submission" date="2023-01" db="EMBL/GenBank/DDBJ databases">
        <authorList>
            <person name="Sun Q."/>
            <person name="Evtushenko L."/>
        </authorList>
    </citation>
    <scope>NUCLEOTIDE SEQUENCE</scope>
    <source>
        <strain evidence="13">VKM Ac-1246</strain>
    </source>
</reference>
<evidence type="ECO:0000256" key="6">
    <source>
        <dbReference type="ARBA" id="ARBA00022840"/>
    </source>
</evidence>
<dbReference type="PANTHER" id="PTHR48041">
    <property type="entry name" value="ABC TRANSPORTER G FAMILY MEMBER 28"/>
    <property type="match status" value="1"/>
</dbReference>
<dbReference type="PANTHER" id="PTHR48041:SF139">
    <property type="entry name" value="PROTEIN SCARLET"/>
    <property type="match status" value="1"/>
</dbReference>
<keyword evidence="8 10" id="KW-0472">Membrane</keyword>
<dbReference type="CDD" id="cd00060">
    <property type="entry name" value="FHA"/>
    <property type="match status" value="1"/>
</dbReference>
<dbReference type="EMBL" id="BSEL01000001">
    <property type="protein sequence ID" value="GLJ66381.1"/>
    <property type="molecule type" value="Genomic_DNA"/>
</dbReference>
<evidence type="ECO:0000256" key="1">
    <source>
        <dbReference type="ARBA" id="ARBA00004141"/>
    </source>
</evidence>
<keyword evidence="4 10" id="KW-0812">Transmembrane</keyword>
<evidence type="ECO:0000256" key="10">
    <source>
        <dbReference type="SAM" id="Phobius"/>
    </source>
</evidence>
<protein>
    <submittedName>
        <fullName evidence="13">ABC transporter ATP-binding protein</fullName>
    </submittedName>
</protein>
<evidence type="ECO:0000256" key="8">
    <source>
        <dbReference type="ARBA" id="ARBA00023136"/>
    </source>
</evidence>
<dbReference type="PROSITE" id="PS50006">
    <property type="entry name" value="FHA_DOMAIN"/>
    <property type="match status" value="2"/>
</dbReference>
<dbReference type="GO" id="GO:0005524">
    <property type="term" value="F:ATP binding"/>
    <property type="evidence" value="ECO:0007669"/>
    <property type="project" value="UniProtKB-KW"/>
</dbReference>